<dbReference type="InterPro" id="IPR004330">
    <property type="entry name" value="FAR1_DNA_bnd_dom"/>
</dbReference>
<keyword evidence="4" id="KW-1185">Reference proteome</keyword>
<dbReference type="GO" id="GO:0006355">
    <property type="term" value="P:regulation of DNA-templated transcription"/>
    <property type="evidence" value="ECO:0007669"/>
    <property type="project" value="UniProtKB-UniRule"/>
</dbReference>
<organism evidence="3 4">
    <name type="scientific">Vanilla planifolia</name>
    <name type="common">Vanilla</name>
    <dbReference type="NCBI Taxonomy" id="51239"/>
    <lineage>
        <taxon>Eukaryota</taxon>
        <taxon>Viridiplantae</taxon>
        <taxon>Streptophyta</taxon>
        <taxon>Embryophyta</taxon>
        <taxon>Tracheophyta</taxon>
        <taxon>Spermatophyta</taxon>
        <taxon>Magnoliopsida</taxon>
        <taxon>Liliopsida</taxon>
        <taxon>Asparagales</taxon>
        <taxon>Orchidaceae</taxon>
        <taxon>Vanilloideae</taxon>
        <taxon>Vanilleae</taxon>
        <taxon>Vanilla</taxon>
    </lineage>
</organism>
<keyword evidence="1" id="KW-0863">Zinc-finger</keyword>
<evidence type="ECO:0000256" key="1">
    <source>
        <dbReference type="RuleBase" id="RU367018"/>
    </source>
</evidence>
<evidence type="ECO:0000313" key="3">
    <source>
        <dbReference type="EMBL" id="KAG0452567.1"/>
    </source>
</evidence>
<gene>
    <name evidence="3" type="ORF">HPP92_025231</name>
</gene>
<dbReference type="PANTHER" id="PTHR31669:SF301">
    <property type="entry name" value="PROTEIN FAR1-RELATED SEQUENCE"/>
    <property type="match status" value="1"/>
</dbReference>
<evidence type="ECO:0000313" key="4">
    <source>
        <dbReference type="Proteomes" id="UP000636800"/>
    </source>
</evidence>
<sequence length="354" mass="40498">MTKVVGLCEEAAFSKSGECRRLILVCSRGGSGRTDACYQARLTAKTNCQAMVGVRMWDDGLLHIVEANLEHNHPVSPSTAQSLRCYQKMVCKMNLMHASGNRSSLLVEKGCGSITQIGKLKLVEGDDSAIHQFFARMQSKNPNFFYSVNLDHHGRLKDLFWADARSRAASQYFGDVVSVDSTCLMEKYDLPLVAFIGMNHHGQAVLLGCDHCKSIQNAVAEVFPGTRHRFCLYCILKKVPEKLKGHAELMDIRKSLKKMIYDSLRVDEFEDNWKEMIKRYGFEGNEWLGALYEDRHFWVPVFLKDMFWAGMSVVRRGESLNSYFDGFVDPKTTIKQFLVKNVHTWKWKENKREI</sequence>
<dbReference type="GO" id="GO:0008270">
    <property type="term" value="F:zinc ion binding"/>
    <property type="evidence" value="ECO:0007669"/>
    <property type="project" value="UniProtKB-UniRule"/>
</dbReference>
<keyword evidence="1" id="KW-0539">Nucleus</keyword>
<dbReference type="PANTHER" id="PTHR31669">
    <property type="entry name" value="PROTEIN FAR1-RELATED SEQUENCE 10-RELATED"/>
    <property type="match status" value="1"/>
</dbReference>
<dbReference type="OrthoDB" id="10249245at2759"/>
<accession>A0A835PJ53</accession>
<evidence type="ECO:0000259" key="2">
    <source>
        <dbReference type="Pfam" id="PF03101"/>
    </source>
</evidence>
<reference evidence="3 4" key="1">
    <citation type="journal article" date="2020" name="Nat. Food">
        <title>A phased Vanilla planifolia genome enables genetic improvement of flavour and production.</title>
        <authorList>
            <person name="Hasing T."/>
            <person name="Tang H."/>
            <person name="Brym M."/>
            <person name="Khazi F."/>
            <person name="Huang T."/>
            <person name="Chambers A.H."/>
        </authorList>
    </citation>
    <scope>NUCLEOTIDE SEQUENCE [LARGE SCALE GENOMIC DNA]</scope>
    <source>
        <tissue evidence="3">Leaf</tissue>
    </source>
</reference>
<comment type="caution">
    <text evidence="3">The sequence shown here is derived from an EMBL/GenBank/DDBJ whole genome shotgun (WGS) entry which is preliminary data.</text>
</comment>
<dbReference type="InterPro" id="IPR031052">
    <property type="entry name" value="FHY3/FAR1"/>
</dbReference>
<dbReference type="Pfam" id="PF03101">
    <property type="entry name" value="FAR1"/>
    <property type="match status" value="1"/>
</dbReference>
<feature type="domain" description="FAR1" evidence="2">
    <location>
        <begin position="12"/>
        <end position="76"/>
    </location>
</feature>
<keyword evidence="1" id="KW-0862">Zinc</keyword>
<dbReference type="EMBL" id="JADCNL010000014">
    <property type="protein sequence ID" value="KAG0452567.1"/>
    <property type="molecule type" value="Genomic_DNA"/>
</dbReference>
<dbReference type="AlphaFoldDB" id="A0A835PJ53"/>
<comment type="function">
    <text evidence="1">Putative transcription activator involved in regulating light control of development.</text>
</comment>
<protein>
    <recommendedName>
        <fullName evidence="1">Protein FAR1-RELATED SEQUENCE</fullName>
    </recommendedName>
</protein>
<comment type="similarity">
    <text evidence="1">Belongs to the FHY3/FAR1 family.</text>
</comment>
<dbReference type="Proteomes" id="UP000636800">
    <property type="component" value="Unassembled WGS sequence"/>
</dbReference>
<comment type="subcellular location">
    <subcellularLocation>
        <location evidence="1">Nucleus</location>
    </subcellularLocation>
</comment>
<name>A0A835PJ53_VANPL</name>
<proteinExistence type="inferred from homology"/>
<dbReference type="GO" id="GO:0005634">
    <property type="term" value="C:nucleus"/>
    <property type="evidence" value="ECO:0007669"/>
    <property type="project" value="UniProtKB-SubCell"/>
</dbReference>
<keyword evidence="1" id="KW-0479">Metal-binding</keyword>